<dbReference type="AlphaFoldDB" id="A0A1E8FJF3"/>
<comment type="caution">
    <text evidence="2">The sequence shown here is derived from an EMBL/GenBank/DDBJ whole genome shotgun (WGS) entry which is preliminary data.</text>
</comment>
<keyword evidence="1" id="KW-0472">Membrane</keyword>
<keyword evidence="1" id="KW-1133">Transmembrane helix</keyword>
<name>A0A1E8FJF3_9ALTE</name>
<proteinExistence type="predicted"/>
<organism evidence="2 3">
    <name type="scientific">Alteromonas lipolytica</name>
    <dbReference type="NCBI Taxonomy" id="1856405"/>
    <lineage>
        <taxon>Bacteria</taxon>
        <taxon>Pseudomonadati</taxon>
        <taxon>Pseudomonadota</taxon>
        <taxon>Gammaproteobacteria</taxon>
        <taxon>Alteromonadales</taxon>
        <taxon>Alteromonadaceae</taxon>
        <taxon>Alteromonas/Salinimonas group</taxon>
        <taxon>Alteromonas</taxon>
    </lineage>
</organism>
<accession>A0A1E8FJF3</accession>
<feature type="transmembrane region" description="Helical" evidence="1">
    <location>
        <begin position="39"/>
        <end position="56"/>
    </location>
</feature>
<sequence>MPIKKWLRQYAVALPVLTGIFTLSQYSKGYTLTDAVEFALYWALVTLAIFAVSRAWNFHRHQYCGLCKDLPAAPSDDKSN</sequence>
<keyword evidence="3" id="KW-1185">Reference proteome</keyword>
<protein>
    <submittedName>
        <fullName evidence="2">Uncharacterized protein</fullName>
    </submittedName>
</protein>
<dbReference type="Proteomes" id="UP000176037">
    <property type="component" value="Unassembled WGS sequence"/>
</dbReference>
<evidence type="ECO:0000313" key="3">
    <source>
        <dbReference type="Proteomes" id="UP000176037"/>
    </source>
</evidence>
<dbReference type="OrthoDB" id="8778884at2"/>
<dbReference type="STRING" id="1856405.BFC17_10705"/>
<evidence type="ECO:0000313" key="2">
    <source>
        <dbReference type="EMBL" id="OFI35748.1"/>
    </source>
</evidence>
<dbReference type="EMBL" id="MJIC01000006">
    <property type="protein sequence ID" value="OFI35748.1"/>
    <property type="molecule type" value="Genomic_DNA"/>
</dbReference>
<keyword evidence="1" id="KW-0812">Transmembrane</keyword>
<gene>
    <name evidence="2" type="ORF">BFC17_10705</name>
</gene>
<evidence type="ECO:0000256" key="1">
    <source>
        <dbReference type="SAM" id="Phobius"/>
    </source>
</evidence>
<reference evidence="2 3" key="1">
    <citation type="submission" date="2016-09" db="EMBL/GenBank/DDBJ databases">
        <title>Alteromonas lipolytica, a new species isolated from sea water.</title>
        <authorList>
            <person name="Wu Y.-H."/>
            <person name="Cheng H."/>
            <person name="Xu X.-W."/>
        </authorList>
    </citation>
    <scope>NUCLEOTIDE SEQUENCE [LARGE SCALE GENOMIC DNA]</scope>
    <source>
        <strain evidence="2 3">JW12</strain>
    </source>
</reference>